<proteinExistence type="predicted"/>
<dbReference type="GO" id="GO:0043332">
    <property type="term" value="C:mating projection tip"/>
    <property type="evidence" value="ECO:0007669"/>
    <property type="project" value="TreeGrafter"/>
</dbReference>
<evidence type="ECO:0000259" key="8">
    <source>
        <dbReference type="PROSITE" id="PS50002"/>
    </source>
</evidence>
<feature type="region of interest" description="Disordered" evidence="7">
    <location>
        <begin position="238"/>
        <end position="332"/>
    </location>
</feature>
<dbReference type="OrthoDB" id="14167at2759"/>
<keyword evidence="4" id="KW-0206">Cytoskeleton</keyword>
<feature type="compositionally biased region" description="Polar residues" evidence="7">
    <location>
        <begin position="10"/>
        <end position="22"/>
    </location>
</feature>
<sequence>MKKNIGKLKQWTNEKLGSSQKTETTDEFQDLQQKTDMRHNGFDKLHFATDTYIKTISKKKDSIEEKTKTLPIETLGSTMRVYGEEIGTDSPYGLALVRFGIANEKVANAQLEYVTRVREEFLEGLEFTINDLRQYQSLKRKLESRRLDYDAKLSKVQKSKKEKPELEEEMRAAKQKYEETIEDMSDKMTAVHESEGQYVQELTAFLDAELEFFKKGHEILSAVRKDWIESESKFVVRRTPARKNTQDSDRSRSDIEEEEKKSDNDSIRSSNSTRDFRKGKKVSSPSRSASSKLPAQSKPDRSDNLAIPSSKSRAGRTSTSPTPSKSIDIPNKNSASKKFAISSLKKQVRTLYSYQGEGEEELSMEVGDIITVLEEIDEGWWIGEITTADGTLYKGMFPANYTEPVLVESPPRKPSPPSRNNSSKSVPTRPQSQRSSSENTSRRSQSTPLSANIPPVPSRNSKPPPPSRNSSSSRPPPPRPGGFKSNESSALGNNSRNSYIPQDYFEKDTPTANVAACAECGCNDYSPNVFKKGSCNNCFHKH</sequence>
<dbReference type="PROSITE" id="PS50002">
    <property type="entry name" value="SH3"/>
    <property type="match status" value="1"/>
</dbReference>
<evidence type="ECO:0000256" key="5">
    <source>
        <dbReference type="PROSITE-ProRule" id="PRU00192"/>
    </source>
</evidence>
<keyword evidence="6" id="KW-0175">Coiled coil</keyword>
<dbReference type="InterPro" id="IPR004148">
    <property type="entry name" value="BAR_dom"/>
</dbReference>
<dbReference type="SUPFAM" id="SSF103657">
    <property type="entry name" value="BAR/IMD domain-like"/>
    <property type="match status" value="1"/>
</dbReference>
<dbReference type="Pfam" id="PF03114">
    <property type="entry name" value="BAR"/>
    <property type="match status" value="1"/>
</dbReference>
<dbReference type="GO" id="GO:0097320">
    <property type="term" value="P:plasma membrane tubulation"/>
    <property type="evidence" value="ECO:0007669"/>
    <property type="project" value="TreeGrafter"/>
</dbReference>
<feature type="compositionally biased region" description="Low complexity" evidence="7">
    <location>
        <begin position="418"/>
        <end position="446"/>
    </location>
</feature>
<keyword evidence="3" id="KW-0963">Cytoplasm</keyword>
<evidence type="ECO:0000313" key="11">
    <source>
        <dbReference type="Proteomes" id="UP000789831"/>
    </source>
</evidence>
<dbReference type="InterPro" id="IPR036028">
    <property type="entry name" value="SH3-like_dom_sf"/>
</dbReference>
<dbReference type="GO" id="GO:0051666">
    <property type="term" value="P:actin cortical patch localization"/>
    <property type="evidence" value="ECO:0007669"/>
    <property type="project" value="InterPro"/>
</dbReference>
<dbReference type="Gene3D" id="1.20.1270.60">
    <property type="entry name" value="Arfaptin homology (AH) domain/BAR domain"/>
    <property type="match status" value="1"/>
</dbReference>
<dbReference type="PANTHER" id="PTHR47174">
    <property type="entry name" value="BRIDGING INTEGRATOR 3"/>
    <property type="match status" value="1"/>
</dbReference>
<accession>A0A9N8VPR7</accession>
<dbReference type="GO" id="GO:0008289">
    <property type="term" value="F:lipid binding"/>
    <property type="evidence" value="ECO:0007669"/>
    <property type="project" value="TreeGrafter"/>
</dbReference>
<comment type="subcellular location">
    <subcellularLocation>
        <location evidence="1">Cytoplasm</location>
        <location evidence="1">Cytoskeleton</location>
    </subcellularLocation>
</comment>
<dbReference type="InterPro" id="IPR046982">
    <property type="entry name" value="BIN3/RVS161-like"/>
</dbReference>
<dbReference type="Gene3D" id="2.30.30.40">
    <property type="entry name" value="SH3 Domains"/>
    <property type="match status" value="1"/>
</dbReference>
<keyword evidence="2 5" id="KW-0728">SH3 domain</keyword>
<feature type="domain" description="BAR" evidence="9">
    <location>
        <begin position="13"/>
        <end position="236"/>
    </location>
</feature>
<dbReference type="EMBL" id="CAJVPL010000189">
    <property type="protein sequence ID" value="CAG8462253.1"/>
    <property type="molecule type" value="Genomic_DNA"/>
</dbReference>
<evidence type="ECO:0000313" key="10">
    <source>
        <dbReference type="EMBL" id="CAG8462253.1"/>
    </source>
</evidence>
<evidence type="ECO:0000256" key="2">
    <source>
        <dbReference type="ARBA" id="ARBA00022443"/>
    </source>
</evidence>
<reference evidence="10" key="1">
    <citation type="submission" date="2021-06" db="EMBL/GenBank/DDBJ databases">
        <authorList>
            <person name="Kallberg Y."/>
            <person name="Tangrot J."/>
            <person name="Rosling A."/>
        </authorList>
    </citation>
    <scope>NUCLEOTIDE SEQUENCE</scope>
    <source>
        <strain evidence="10">MT106</strain>
    </source>
</reference>
<feature type="compositionally biased region" description="Polar residues" evidence="7">
    <location>
        <begin position="307"/>
        <end position="332"/>
    </location>
</feature>
<evidence type="ECO:0000256" key="4">
    <source>
        <dbReference type="ARBA" id="ARBA00023212"/>
    </source>
</evidence>
<dbReference type="SMART" id="SM00326">
    <property type="entry name" value="SH3"/>
    <property type="match status" value="1"/>
</dbReference>
<dbReference type="InterPro" id="IPR001452">
    <property type="entry name" value="SH3_domain"/>
</dbReference>
<dbReference type="GO" id="GO:1990528">
    <property type="term" value="C:Rvs161p-Rvs167p complex"/>
    <property type="evidence" value="ECO:0007669"/>
    <property type="project" value="TreeGrafter"/>
</dbReference>
<feature type="compositionally biased region" description="Pro residues" evidence="7">
    <location>
        <begin position="454"/>
        <end position="467"/>
    </location>
</feature>
<evidence type="ECO:0000256" key="6">
    <source>
        <dbReference type="SAM" id="Coils"/>
    </source>
</evidence>
<gene>
    <name evidence="10" type="ORF">AGERDE_LOCUS2315</name>
</gene>
<dbReference type="AlphaFoldDB" id="A0A9N8VPR7"/>
<feature type="compositionally biased region" description="Polar residues" evidence="7">
    <location>
        <begin position="485"/>
        <end position="500"/>
    </location>
</feature>
<evidence type="ECO:0000256" key="3">
    <source>
        <dbReference type="ARBA" id="ARBA00022490"/>
    </source>
</evidence>
<dbReference type="Proteomes" id="UP000789831">
    <property type="component" value="Unassembled WGS sequence"/>
</dbReference>
<dbReference type="PROSITE" id="PS51021">
    <property type="entry name" value="BAR"/>
    <property type="match status" value="1"/>
</dbReference>
<dbReference type="SUPFAM" id="SSF50044">
    <property type="entry name" value="SH3-domain"/>
    <property type="match status" value="1"/>
</dbReference>
<dbReference type="CDD" id="cd00174">
    <property type="entry name" value="SH3"/>
    <property type="match status" value="1"/>
</dbReference>
<dbReference type="SMART" id="SM00721">
    <property type="entry name" value="BAR"/>
    <property type="match status" value="1"/>
</dbReference>
<feature type="region of interest" description="Disordered" evidence="7">
    <location>
        <begin position="405"/>
        <end position="504"/>
    </location>
</feature>
<keyword evidence="11" id="KW-1185">Reference proteome</keyword>
<organism evidence="10 11">
    <name type="scientific">Ambispora gerdemannii</name>
    <dbReference type="NCBI Taxonomy" id="144530"/>
    <lineage>
        <taxon>Eukaryota</taxon>
        <taxon>Fungi</taxon>
        <taxon>Fungi incertae sedis</taxon>
        <taxon>Mucoromycota</taxon>
        <taxon>Glomeromycotina</taxon>
        <taxon>Glomeromycetes</taxon>
        <taxon>Archaeosporales</taxon>
        <taxon>Ambisporaceae</taxon>
        <taxon>Ambispora</taxon>
    </lineage>
</organism>
<feature type="coiled-coil region" evidence="6">
    <location>
        <begin position="125"/>
        <end position="187"/>
    </location>
</feature>
<feature type="domain" description="SH3" evidence="8">
    <location>
        <begin position="343"/>
        <end position="407"/>
    </location>
</feature>
<dbReference type="Pfam" id="PF14604">
    <property type="entry name" value="SH3_9"/>
    <property type="match status" value="1"/>
</dbReference>
<dbReference type="GO" id="GO:0006897">
    <property type="term" value="P:endocytosis"/>
    <property type="evidence" value="ECO:0007669"/>
    <property type="project" value="InterPro"/>
</dbReference>
<dbReference type="GO" id="GO:0015629">
    <property type="term" value="C:actin cytoskeleton"/>
    <property type="evidence" value="ECO:0007669"/>
    <property type="project" value="TreeGrafter"/>
</dbReference>
<evidence type="ECO:0000256" key="1">
    <source>
        <dbReference type="ARBA" id="ARBA00004245"/>
    </source>
</evidence>
<dbReference type="PRINTS" id="PR00452">
    <property type="entry name" value="SH3DOMAIN"/>
</dbReference>
<name>A0A9N8VPR7_9GLOM</name>
<feature type="compositionally biased region" description="Basic and acidic residues" evidence="7">
    <location>
        <begin position="244"/>
        <end position="266"/>
    </location>
</feature>
<comment type="caution">
    <text evidence="10">The sequence shown here is derived from an EMBL/GenBank/DDBJ whole genome shotgun (WGS) entry which is preliminary data.</text>
</comment>
<protein>
    <submittedName>
        <fullName evidence="10">10852_t:CDS:1</fullName>
    </submittedName>
</protein>
<evidence type="ECO:0000256" key="7">
    <source>
        <dbReference type="SAM" id="MobiDB-lite"/>
    </source>
</evidence>
<dbReference type="GO" id="GO:0031097">
    <property type="term" value="C:medial cortex"/>
    <property type="evidence" value="ECO:0007669"/>
    <property type="project" value="TreeGrafter"/>
</dbReference>
<dbReference type="PANTHER" id="PTHR47174:SF3">
    <property type="entry name" value="BRIDGING INTEGRATOR 3"/>
    <property type="match status" value="1"/>
</dbReference>
<evidence type="ECO:0000259" key="9">
    <source>
        <dbReference type="PROSITE" id="PS51021"/>
    </source>
</evidence>
<feature type="region of interest" description="Disordered" evidence="7">
    <location>
        <begin position="1"/>
        <end position="29"/>
    </location>
</feature>
<dbReference type="InterPro" id="IPR027267">
    <property type="entry name" value="AH/BAR_dom_sf"/>
</dbReference>